<reference evidence="1 2" key="1">
    <citation type="submission" date="2009-02" db="EMBL/GenBank/DDBJ databases">
        <authorList>
            <person name="Fulton L."/>
            <person name="Clifton S."/>
            <person name="Fulton B."/>
            <person name="Xu J."/>
            <person name="Minx P."/>
            <person name="Pepin K.H."/>
            <person name="Johnson M."/>
            <person name="Bhonagiri V."/>
            <person name="Nash W.E."/>
            <person name="Mardis E.R."/>
            <person name="Wilson R.K."/>
        </authorList>
    </citation>
    <scope>NUCLEOTIDE SEQUENCE [LARGE SCALE GENOMIC DNA]</scope>
    <source>
        <strain evidence="1 2">DSM 16841</strain>
    </source>
</reference>
<proteinExistence type="predicted"/>
<evidence type="ECO:0000313" key="1">
    <source>
        <dbReference type="EMBL" id="EEG94547.1"/>
    </source>
</evidence>
<comment type="caution">
    <text evidence="1">The sequence shown here is derived from an EMBL/GenBank/DDBJ whole genome shotgun (WGS) entry which is preliminary data.</text>
</comment>
<accession>C0FS61</accession>
<reference evidence="1 2" key="2">
    <citation type="submission" date="2009-03" db="EMBL/GenBank/DDBJ databases">
        <title>Draft genome sequence of Roseburia inulinivorans (DSM 16841).</title>
        <authorList>
            <person name="Sudarsanam P."/>
            <person name="Ley R."/>
            <person name="Guruge J."/>
            <person name="Turnbaugh P.J."/>
            <person name="Mahowald M."/>
            <person name="Liep D."/>
            <person name="Gordon J."/>
        </authorList>
    </citation>
    <scope>NUCLEOTIDE SEQUENCE [LARGE SCALE GENOMIC DNA]</scope>
    <source>
        <strain evidence="1 2">DSM 16841</strain>
    </source>
</reference>
<gene>
    <name evidence="1" type="ORF">ROSEINA2194_01577</name>
</gene>
<evidence type="ECO:0000313" key="2">
    <source>
        <dbReference type="Proteomes" id="UP000003561"/>
    </source>
</evidence>
<dbReference type="eggNOG" id="COG1922">
    <property type="taxonomic scope" value="Bacteria"/>
</dbReference>
<dbReference type="RefSeq" id="WP_007884880.1">
    <property type="nucleotide sequence ID" value="NZ_ACFY01000060.1"/>
</dbReference>
<sequence length="117" mass="13765">MIKKVDILGIQLDNYTVREAIMCVERYLSNNVLNTIESISLQMLIDSETNPVLKEVMSSLDLAIIGEKEIIQAAGLESMQRIRETEENDFYFEFFKRIERNKKSVFYLVTRRRKLIL</sequence>
<dbReference type="Proteomes" id="UP000003561">
    <property type="component" value="Unassembled WGS sequence"/>
</dbReference>
<protein>
    <submittedName>
        <fullName evidence="1">Uncharacterized protein</fullName>
    </submittedName>
</protein>
<organism evidence="1 2">
    <name type="scientific">Roseburia inulinivorans DSM 16841</name>
    <dbReference type="NCBI Taxonomy" id="622312"/>
    <lineage>
        <taxon>Bacteria</taxon>
        <taxon>Bacillati</taxon>
        <taxon>Bacillota</taxon>
        <taxon>Clostridia</taxon>
        <taxon>Lachnospirales</taxon>
        <taxon>Lachnospiraceae</taxon>
        <taxon>Roseburia</taxon>
    </lineage>
</organism>
<dbReference type="EMBL" id="ACFY01000060">
    <property type="protein sequence ID" value="EEG94547.1"/>
    <property type="molecule type" value="Genomic_DNA"/>
</dbReference>
<name>C0FS61_9FIRM</name>
<dbReference type="AlphaFoldDB" id="C0FS61"/>